<comment type="function">
    <text evidence="5">Catalyzes the conversion of 3'-phosphate to a 2',3'-cyclic phosphodiester at the end of RNA. The mechanism of action of the enzyme occurs in 3 steps: (A) adenylation of the enzyme by ATP; (B) transfer of adenylate to an RNA-N3'P to produce RNA-N3'PP5'A; (C) and attack of the adjacent 2'-hydroxyl on the 3'-phosphorus in the diester linkage to produce the cyclic end product. The biological role of this enzyme is unknown but it is likely to function in some aspects of cellular RNA processing.</text>
</comment>
<evidence type="ECO:0000313" key="10">
    <source>
        <dbReference type="Proteomes" id="UP000219453"/>
    </source>
</evidence>
<dbReference type="GO" id="GO:0003963">
    <property type="term" value="F:RNA-3'-phosphate cyclase activity"/>
    <property type="evidence" value="ECO:0007669"/>
    <property type="project" value="UniProtKB-UniRule"/>
</dbReference>
<name>A0A285N7S9_NATPI</name>
<evidence type="ECO:0000256" key="2">
    <source>
        <dbReference type="ARBA" id="ARBA00021428"/>
    </source>
</evidence>
<feature type="domain" description="RNA 3'-terminal phosphate cyclase insert" evidence="8">
    <location>
        <begin position="177"/>
        <end position="269"/>
    </location>
</feature>
<evidence type="ECO:0000259" key="7">
    <source>
        <dbReference type="Pfam" id="PF01137"/>
    </source>
</evidence>
<dbReference type="Pfam" id="PF05189">
    <property type="entry name" value="RTC_insert"/>
    <property type="match status" value="1"/>
</dbReference>
<accession>A0A285N7S9</accession>
<dbReference type="Proteomes" id="UP000219453">
    <property type="component" value="Unassembled WGS sequence"/>
</dbReference>
<dbReference type="InterPro" id="IPR013792">
    <property type="entry name" value="RNA3'P_cycl/enolpyr_Trfase_a/b"/>
</dbReference>
<dbReference type="NCBIfam" id="NF003246">
    <property type="entry name" value="PRK04204.1-2"/>
    <property type="match status" value="1"/>
</dbReference>
<dbReference type="EMBL" id="OBEJ01000001">
    <property type="protein sequence ID" value="SNZ04026.1"/>
    <property type="molecule type" value="Genomic_DNA"/>
</dbReference>
<gene>
    <name evidence="5" type="primary">rtcA</name>
    <name evidence="9" type="ORF">SAMN06269185_0430</name>
</gene>
<feature type="active site" description="Tele-AMP-histidine intermediate" evidence="5">
    <location>
        <position position="306"/>
    </location>
</feature>
<dbReference type="GO" id="GO:0005524">
    <property type="term" value="F:ATP binding"/>
    <property type="evidence" value="ECO:0007669"/>
    <property type="project" value="UniProtKB-KW"/>
</dbReference>
<keyword evidence="10" id="KW-1185">Reference proteome</keyword>
<feature type="binding site" evidence="5">
    <location>
        <position position="98"/>
    </location>
    <ligand>
        <name>ATP</name>
        <dbReference type="ChEBI" id="CHEBI:30616"/>
    </ligand>
</feature>
<dbReference type="Pfam" id="PF01137">
    <property type="entry name" value="RTC"/>
    <property type="match status" value="1"/>
</dbReference>
<dbReference type="InterPro" id="IPR037136">
    <property type="entry name" value="RNA3'_phos_cyclase_dom_sf"/>
</dbReference>
<dbReference type="InterPro" id="IPR017770">
    <property type="entry name" value="RNA3'_term_phos_cyc_type_1"/>
</dbReference>
<dbReference type="NCBIfam" id="TIGR03399">
    <property type="entry name" value="RNA_3prim_cycl"/>
    <property type="match status" value="1"/>
</dbReference>
<comment type="subcellular location">
    <subcellularLocation>
        <location evidence="5">Cytoplasm</location>
    </subcellularLocation>
</comment>
<feature type="domain" description="RNA 3'-terminal phosphate cyclase" evidence="7">
    <location>
        <begin position="9"/>
        <end position="317"/>
    </location>
</feature>
<evidence type="ECO:0000256" key="3">
    <source>
        <dbReference type="ARBA" id="ARBA00022598"/>
    </source>
</evidence>
<proteinExistence type="inferred from homology"/>
<dbReference type="PIRSF" id="PIRSF005378">
    <property type="entry name" value="RNA3'_term_phos_cycl_euk"/>
    <property type="match status" value="1"/>
</dbReference>
<evidence type="ECO:0000256" key="6">
    <source>
        <dbReference type="NCBIfam" id="TIGR03399"/>
    </source>
</evidence>
<dbReference type="PANTHER" id="PTHR11096">
    <property type="entry name" value="RNA 3' TERMINAL PHOSPHATE CYCLASE"/>
    <property type="match status" value="1"/>
</dbReference>
<keyword evidence="3 5" id="KW-0436">Ligase</keyword>
<dbReference type="AlphaFoldDB" id="A0A285N7S9"/>
<dbReference type="Gene3D" id="3.30.360.20">
    <property type="entry name" value="RNA 3'-terminal phosphate cyclase, insert domain"/>
    <property type="match status" value="1"/>
</dbReference>
<organism evidence="9 10">
    <name type="scientific">Natronoarchaeum philippinense</name>
    <dbReference type="NCBI Taxonomy" id="558529"/>
    <lineage>
        <taxon>Archaea</taxon>
        <taxon>Methanobacteriati</taxon>
        <taxon>Methanobacteriota</taxon>
        <taxon>Stenosarchaea group</taxon>
        <taxon>Halobacteria</taxon>
        <taxon>Halobacteriales</taxon>
        <taxon>Natronoarchaeaceae</taxon>
    </lineage>
</organism>
<dbReference type="Gene3D" id="3.65.10.20">
    <property type="entry name" value="RNA 3'-terminal phosphate cyclase domain"/>
    <property type="match status" value="1"/>
</dbReference>
<dbReference type="SUPFAM" id="SSF55205">
    <property type="entry name" value="EPT/RTPC-like"/>
    <property type="match status" value="1"/>
</dbReference>
<evidence type="ECO:0000259" key="8">
    <source>
        <dbReference type="Pfam" id="PF05189"/>
    </source>
</evidence>
<comment type="catalytic activity">
    <reaction evidence="5">
        <text>a 3'-end 3'-phospho-ribonucleotide-RNA + ATP = a 3'-end 2',3'-cyclophospho-ribonucleotide-RNA + AMP + diphosphate</text>
        <dbReference type="Rhea" id="RHEA:23976"/>
        <dbReference type="Rhea" id="RHEA-COMP:10463"/>
        <dbReference type="Rhea" id="RHEA-COMP:10464"/>
        <dbReference type="ChEBI" id="CHEBI:30616"/>
        <dbReference type="ChEBI" id="CHEBI:33019"/>
        <dbReference type="ChEBI" id="CHEBI:83062"/>
        <dbReference type="ChEBI" id="CHEBI:83064"/>
        <dbReference type="ChEBI" id="CHEBI:456215"/>
        <dbReference type="EC" id="6.5.1.4"/>
    </reaction>
</comment>
<dbReference type="OrthoDB" id="7994at2157"/>
<dbReference type="SUPFAM" id="SSF52913">
    <property type="entry name" value="RNA 3'-terminal phosphate cyclase, RPTC, insert domain"/>
    <property type="match status" value="1"/>
</dbReference>
<evidence type="ECO:0000313" key="9">
    <source>
        <dbReference type="EMBL" id="SNZ04026.1"/>
    </source>
</evidence>
<evidence type="ECO:0000256" key="4">
    <source>
        <dbReference type="ARBA" id="ARBA00022741"/>
    </source>
</evidence>
<dbReference type="InterPro" id="IPR000228">
    <property type="entry name" value="RNA3'_term_phos_cyc"/>
</dbReference>
<dbReference type="PANTHER" id="PTHR11096:SF0">
    <property type="entry name" value="RNA 3'-TERMINAL PHOSPHATE CYCLASE"/>
    <property type="match status" value="1"/>
</dbReference>
<reference evidence="9 10" key="1">
    <citation type="submission" date="2017-09" db="EMBL/GenBank/DDBJ databases">
        <authorList>
            <person name="Ehlers B."/>
            <person name="Leendertz F.H."/>
        </authorList>
    </citation>
    <scope>NUCLEOTIDE SEQUENCE [LARGE SCALE GENOMIC DNA]</scope>
    <source>
        <strain evidence="9 10">DSM 27208</strain>
    </source>
</reference>
<dbReference type="GO" id="GO:0006396">
    <property type="term" value="P:RNA processing"/>
    <property type="evidence" value="ECO:0007669"/>
    <property type="project" value="UniProtKB-UniRule"/>
</dbReference>
<dbReference type="RefSeq" id="WP_097007456.1">
    <property type="nucleotide sequence ID" value="NZ_OBEJ01000001.1"/>
</dbReference>
<keyword evidence="5" id="KW-0067">ATP-binding</keyword>
<feature type="binding site" evidence="5">
    <location>
        <begin position="282"/>
        <end position="286"/>
    </location>
    <ligand>
        <name>ATP</name>
        <dbReference type="ChEBI" id="CHEBI:30616"/>
    </ligand>
</feature>
<protein>
    <recommendedName>
        <fullName evidence="2 5">RNA 3'-terminal phosphate cyclase</fullName>
        <shortName evidence="5">RNA cyclase</shortName>
        <shortName evidence="5">RNA-3'-phosphate cyclase</shortName>
        <ecNumber evidence="5 6">6.5.1.4</ecNumber>
    </recommendedName>
</protein>
<comment type="similarity">
    <text evidence="1 5">Belongs to the RNA 3'-terminal cyclase family. Type 1 subfamily.</text>
</comment>
<keyword evidence="4 5" id="KW-0547">Nucleotide-binding</keyword>
<sequence>MIELDGADGGGQIVRSALSLAALAGESVRIENVRGARDDPGLKHQHLAAVELLAAVCDADVEGADLGAETLTFEPDSPSGGRYEVDVGTAGSVTLVLDAVLPLAAAIDGPLAVTIRGGTDVKWSPPIDAVRNVKLPLLRRHDVQAALDVDRRGFYPAGGGAATLSMAPSTPTQIQLTDRGERRGVRIYSVASADLADAEVAERQARGAAAALPDGVDVIERSATYADADSTGTALTFRADYENALAGADALGERGKPAERVGEDAVRSFRTFEESAAVVDRHLADQLLVWLALAGGEIAIPEVTDHVESSIELLGEFGVDAEIESGAEGAAAARIRVRETLDRR</sequence>
<evidence type="ECO:0000256" key="5">
    <source>
        <dbReference type="HAMAP-Rule" id="MF_00200"/>
    </source>
</evidence>
<keyword evidence="5" id="KW-0963">Cytoplasm</keyword>
<dbReference type="InterPro" id="IPR013791">
    <property type="entry name" value="RNA3'-term_phos_cycl_insert"/>
</dbReference>
<dbReference type="GO" id="GO:0005737">
    <property type="term" value="C:cytoplasm"/>
    <property type="evidence" value="ECO:0007669"/>
    <property type="project" value="UniProtKB-SubCell"/>
</dbReference>
<dbReference type="EC" id="6.5.1.4" evidence="5 6"/>
<dbReference type="InterPro" id="IPR023797">
    <property type="entry name" value="RNA3'_phos_cyclase_dom"/>
</dbReference>
<dbReference type="InterPro" id="IPR036553">
    <property type="entry name" value="RPTC_insert"/>
</dbReference>
<dbReference type="HAMAP" id="MF_00200">
    <property type="entry name" value="RTC"/>
    <property type="match status" value="1"/>
</dbReference>
<evidence type="ECO:0000256" key="1">
    <source>
        <dbReference type="ARBA" id="ARBA00009206"/>
    </source>
</evidence>